<evidence type="ECO:0000313" key="2">
    <source>
        <dbReference type="Proteomes" id="UP000828390"/>
    </source>
</evidence>
<organism evidence="1 2">
    <name type="scientific">Dreissena polymorpha</name>
    <name type="common">Zebra mussel</name>
    <name type="synonym">Mytilus polymorpha</name>
    <dbReference type="NCBI Taxonomy" id="45954"/>
    <lineage>
        <taxon>Eukaryota</taxon>
        <taxon>Metazoa</taxon>
        <taxon>Spiralia</taxon>
        <taxon>Lophotrochozoa</taxon>
        <taxon>Mollusca</taxon>
        <taxon>Bivalvia</taxon>
        <taxon>Autobranchia</taxon>
        <taxon>Heteroconchia</taxon>
        <taxon>Euheterodonta</taxon>
        <taxon>Imparidentia</taxon>
        <taxon>Neoheterodontei</taxon>
        <taxon>Myida</taxon>
        <taxon>Dreissenoidea</taxon>
        <taxon>Dreissenidae</taxon>
        <taxon>Dreissena</taxon>
    </lineage>
</organism>
<dbReference type="EMBL" id="JAIWYP010000002">
    <property type="protein sequence ID" value="KAH3862172.1"/>
    <property type="molecule type" value="Genomic_DNA"/>
</dbReference>
<dbReference type="Proteomes" id="UP000828390">
    <property type="component" value="Unassembled WGS sequence"/>
</dbReference>
<accession>A0A9D4RD14</accession>
<proteinExistence type="predicted"/>
<comment type="caution">
    <text evidence="1">The sequence shown here is derived from an EMBL/GenBank/DDBJ whole genome shotgun (WGS) entry which is preliminary data.</text>
</comment>
<reference evidence="1" key="2">
    <citation type="submission" date="2020-11" db="EMBL/GenBank/DDBJ databases">
        <authorList>
            <person name="McCartney M.A."/>
            <person name="Auch B."/>
            <person name="Kono T."/>
            <person name="Mallez S."/>
            <person name="Becker A."/>
            <person name="Gohl D.M."/>
            <person name="Silverstein K.A.T."/>
            <person name="Koren S."/>
            <person name="Bechman K.B."/>
            <person name="Herman A."/>
            <person name="Abrahante J.E."/>
            <person name="Garbe J."/>
        </authorList>
    </citation>
    <scope>NUCLEOTIDE SEQUENCE</scope>
    <source>
        <strain evidence="1">Duluth1</strain>
        <tissue evidence="1">Whole animal</tissue>
    </source>
</reference>
<gene>
    <name evidence="1" type="ORF">DPMN_025138</name>
</gene>
<reference evidence="1" key="1">
    <citation type="journal article" date="2019" name="bioRxiv">
        <title>The Genome of the Zebra Mussel, Dreissena polymorpha: A Resource for Invasive Species Research.</title>
        <authorList>
            <person name="McCartney M.A."/>
            <person name="Auch B."/>
            <person name="Kono T."/>
            <person name="Mallez S."/>
            <person name="Zhang Y."/>
            <person name="Obille A."/>
            <person name="Becker A."/>
            <person name="Abrahante J.E."/>
            <person name="Garbe J."/>
            <person name="Badalamenti J.P."/>
            <person name="Herman A."/>
            <person name="Mangelson H."/>
            <person name="Liachko I."/>
            <person name="Sullivan S."/>
            <person name="Sone E.D."/>
            <person name="Koren S."/>
            <person name="Silverstein K.A.T."/>
            <person name="Beckman K.B."/>
            <person name="Gohl D.M."/>
        </authorList>
    </citation>
    <scope>NUCLEOTIDE SEQUENCE</scope>
    <source>
        <strain evidence="1">Duluth1</strain>
        <tissue evidence="1">Whole animal</tissue>
    </source>
</reference>
<dbReference type="AlphaFoldDB" id="A0A9D4RD14"/>
<name>A0A9D4RD14_DREPO</name>
<sequence>MRKLALHGCLQQRISKLAFTKCPQQMTYKQALTRMYITSCMLALTQMSTFDDV</sequence>
<evidence type="ECO:0000313" key="1">
    <source>
        <dbReference type="EMBL" id="KAH3862172.1"/>
    </source>
</evidence>
<keyword evidence="2" id="KW-1185">Reference proteome</keyword>
<protein>
    <submittedName>
        <fullName evidence="1">Uncharacterized protein</fullName>
    </submittedName>
</protein>